<dbReference type="Proteomes" id="UP000030652">
    <property type="component" value="Unassembled WGS sequence"/>
</dbReference>
<dbReference type="AlphaFoldDB" id="A0A0B0EQA6"/>
<sequence>MAEFNSEELSFEKMVYILGIETQIEVKGGRLRFKCFTISPSQTGQEIAP</sequence>
<organism evidence="1 2">
    <name type="scientific">Candidatus Scalindua brodae</name>
    <dbReference type="NCBI Taxonomy" id="237368"/>
    <lineage>
        <taxon>Bacteria</taxon>
        <taxon>Pseudomonadati</taxon>
        <taxon>Planctomycetota</taxon>
        <taxon>Candidatus Brocadiia</taxon>
        <taxon>Candidatus Brocadiales</taxon>
        <taxon>Candidatus Scalinduaceae</taxon>
        <taxon>Candidatus Scalindua</taxon>
    </lineage>
</organism>
<evidence type="ECO:0000313" key="2">
    <source>
        <dbReference type="Proteomes" id="UP000030652"/>
    </source>
</evidence>
<reference evidence="1 2" key="1">
    <citation type="submission" date="2014-10" db="EMBL/GenBank/DDBJ databases">
        <title>Draft genome of anammox bacterium scalindua brodae, obtained using differential coverage binning of sequence data from two enrichment reactors.</title>
        <authorList>
            <person name="Speth D.R."/>
            <person name="Russ L."/>
            <person name="Kartal B."/>
            <person name="Op den Camp H.J."/>
            <person name="Dutilh B.E."/>
            <person name="Jetten M.S."/>
        </authorList>
    </citation>
    <scope>NUCLEOTIDE SEQUENCE [LARGE SCALE GENOMIC DNA]</scope>
    <source>
        <strain evidence="1">RU1</strain>
    </source>
</reference>
<accession>A0A0B0EQA6</accession>
<gene>
    <name evidence="1" type="ORF">SCABRO_00194</name>
</gene>
<protein>
    <submittedName>
        <fullName evidence="1">Uncharacterized protein</fullName>
    </submittedName>
</protein>
<dbReference type="EMBL" id="JRYO01000019">
    <property type="protein sequence ID" value="KHE94056.1"/>
    <property type="molecule type" value="Genomic_DNA"/>
</dbReference>
<evidence type="ECO:0000313" key="1">
    <source>
        <dbReference type="EMBL" id="KHE94056.1"/>
    </source>
</evidence>
<proteinExistence type="predicted"/>
<name>A0A0B0EQA6_9BACT</name>
<comment type="caution">
    <text evidence="1">The sequence shown here is derived from an EMBL/GenBank/DDBJ whole genome shotgun (WGS) entry which is preliminary data.</text>
</comment>